<reference evidence="2" key="1">
    <citation type="submission" date="2020-04" db="EMBL/GenBank/DDBJ databases">
        <authorList>
            <person name="Chiriac C."/>
            <person name="Salcher M."/>
            <person name="Ghai R."/>
            <person name="Kavagutti S V."/>
        </authorList>
    </citation>
    <scope>NUCLEOTIDE SEQUENCE</scope>
</reference>
<organism evidence="2">
    <name type="scientific">uncultured Caudovirales phage</name>
    <dbReference type="NCBI Taxonomy" id="2100421"/>
    <lineage>
        <taxon>Viruses</taxon>
        <taxon>Duplodnaviria</taxon>
        <taxon>Heunggongvirae</taxon>
        <taxon>Uroviricota</taxon>
        <taxon>Caudoviricetes</taxon>
        <taxon>Peduoviridae</taxon>
        <taxon>Maltschvirus</taxon>
        <taxon>Maltschvirus maltsch</taxon>
    </lineage>
</organism>
<evidence type="ECO:0000313" key="1">
    <source>
        <dbReference type="EMBL" id="CAB4142322.1"/>
    </source>
</evidence>
<evidence type="ECO:0000313" key="2">
    <source>
        <dbReference type="EMBL" id="CAB4159911.1"/>
    </source>
</evidence>
<dbReference type="EMBL" id="LR796411">
    <property type="protein sequence ID" value="CAB4142322.1"/>
    <property type="molecule type" value="Genomic_DNA"/>
</dbReference>
<sequence length="417" mass="45346">MTIYTPTYKVLINGVELTDVTVADLTIQSGRTDIYQQPVAGYCQLQLLNFNNSIYDFTVGTGITIEVTDSTAAYVPIFGGYISDFTIAVNQTGSLGNTTAAQITALGALSKLPKIVDNGILSQDEDGDQIYHLLSGFLLGEWNQVPAATTWATYTPENGTWANALNLGLGEIDRPGDFLMIARSSNETDVYSLCAQIANSALGYLYEDSNGNIGYADSTHRQDYLAANGYTTLDANHANGRGLAVTTRVGDIRNKYVITYGNNGNSVYTAQDTESQTTYGLYGEAFLSNIKDTADAEDFADRIIALRADPYPKFQSVTFELGNPEIDDSDRDALIRIFMGLPVWIQNLPLNISGGSFEGYVEGWTFRATLNNLTITFNASPVNFSQIALKWQSVNPAETWATLSPTMTWLQAIGAVA</sequence>
<proteinExistence type="predicted"/>
<protein>
    <submittedName>
        <fullName evidence="2">Uncharacterized protein</fullName>
    </submittedName>
</protein>
<accession>A0A6J5NRD1</accession>
<name>A0A6J5NRD1_9CAUD</name>
<gene>
    <name evidence="1" type="ORF">UFOVP446_2</name>
    <name evidence="2" type="ORF">UFOVP725_11</name>
</gene>
<dbReference type="EMBL" id="LR796691">
    <property type="protein sequence ID" value="CAB4159911.1"/>
    <property type="molecule type" value="Genomic_DNA"/>
</dbReference>